<proteinExistence type="predicted"/>
<reference evidence="1" key="1">
    <citation type="submission" date="2018-02" db="EMBL/GenBank/DDBJ databases">
        <title>Rhizophora mucronata_Transcriptome.</title>
        <authorList>
            <person name="Meera S.P."/>
            <person name="Sreeshan A."/>
            <person name="Augustine A."/>
        </authorList>
    </citation>
    <scope>NUCLEOTIDE SEQUENCE</scope>
    <source>
        <tissue evidence="1">Leaf</tissue>
    </source>
</reference>
<dbReference type="EMBL" id="GGEC01012016">
    <property type="protein sequence ID" value="MBW92499.1"/>
    <property type="molecule type" value="Transcribed_RNA"/>
</dbReference>
<name>A0A2P2JGF9_RHIMU</name>
<protein>
    <submittedName>
        <fullName evidence="1">Uncharacterized protein</fullName>
    </submittedName>
</protein>
<sequence length="39" mass="4570">MIEVVDNRQRLMRMQRNTHSFCAPAEALIQDFMFAPNST</sequence>
<accession>A0A2P2JGF9</accession>
<evidence type="ECO:0000313" key="1">
    <source>
        <dbReference type="EMBL" id="MBW92499.1"/>
    </source>
</evidence>
<dbReference type="AlphaFoldDB" id="A0A2P2JGF9"/>
<organism evidence="1">
    <name type="scientific">Rhizophora mucronata</name>
    <name type="common">Asiatic mangrove</name>
    <dbReference type="NCBI Taxonomy" id="61149"/>
    <lineage>
        <taxon>Eukaryota</taxon>
        <taxon>Viridiplantae</taxon>
        <taxon>Streptophyta</taxon>
        <taxon>Embryophyta</taxon>
        <taxon>Tracheophyta</taxon>
        <taxon>Spermatophyta</taxon>
        <taxon>Magnoliopsida</taxon>
        <taxon>eudicotyledons</taxon>
        <taxon>Gunneridae</taxon>
        <taxon>Pentapetalae</taxon>
        <taxon>rosids</taxon>
        <taxon>fabids</taxon>
        <taxon>Malpighiales</taxon>
        <taxon>Rhizophoraceae</taxon>
        <taxon>Rhizophora</taxon>
    </lineage>
</organism>